<dbReference type="PATRIC" id="fig|929558.5.peg.1037"/>
<dbReference type="RefSeq" id="WP_008336024.1">
    <property type="nucleotide sequence ID" value="NZ_AFRZ01000001.1"/>
</dbReference>
<dbReference type="HOGENOM" id="CLU_021572_4_3_7"/>
<evidence type="ECO:0000256" key="5">
    <source>
        <dbReference type="ARBA" id="ARBA00022723"/>
    </source>
</evidence>
<dbReference type="InterPro" id="IPR051198">
    <property type="entry name" value="BchE-like"/>
</dbReference>
<dbReference type="InterPro" id="IPR006158">
    <property type="entry name" value="Cobalamin-bd"/>
</dbReference>
<evidence type="ECO:0000256" key="2">
    <source>
        <dbReference type="ARBA" id="ARBA00022603"/>
    </source>
</evidence>
<dbReference type="GO" id="GO:0005829">
    <property type="term" value="C:cytosol"/>
    <property type="evidence" value="ECO:0007669"/>
    <property type="project" value="TreeGrafter"/>
</dbReference>
<evidence type="ECO:0000259" key="8">
    <source>
        <dbReference type="PROSITE" id="PS51332"/>
    </source>
</evidence>
<dbReference type="InterPro" id="IPR034466">
    <property type="entry name" value="Methyltransferase_Class_B"/>
</dbReference>
<dbReference type="SFLD" id="SFLDG01082">
    <property type="entry name" value="B12-binding_domain_containing"/>
    <property type="match status" value="1"/>
</dbReference>
<reference evidence="10 11" key="1">
    <citation type="journal article" date="2012" name="Proc. Natl. Acad. Sci. U.S.A.">
        <title>Genome and physiology of a model Epsilonproteobacterium responsible for sulfide detoxification in marine oxygen depletion zones.</title>
        <authorList>
            <person name="Grote J."/>
            <person name="Schott T."/>
            <person name="Bruckner C.G."/>
            <person name="Glockner F.O."/>
            <person name="Jost G."/>
            <person name="Teeling H."/>
            <person name="Labrenz M."/>
            <person name="Jurgens K."/>
        </authorList>
    </citation>
    <scope>NUCLEOTIDE SEQUENCE [LARGE SCALE GENOMIC DNA]</scope>
    <source>
        <strain evidence="10 11">GD1</strain>
    </source>
</reference>
<accession>B6BGD9</accession>
<dbReference type="InterPro" id="IPR023404">
    <property type="entry name" value="rSAM_horseshoe"/>
</dbReference>
<dbReference type="Gene3D" id="3.40.50.280">
    <property type="entry name" value="Cobalamin-binding domain"/>
    <property type="match status" value="1"/>
</dbReference>
<dbReference type="PROSITE" id="PS51332">
    <property type="entry name" value="B12_BINDING"/>
    <property type="match status" value="1"/>
</dbReference>
<dbReference type="InterPro" id="IPR058240">
    <property type="entry name" value="rSAM_sf"/>
</dbReference>
<dbReference type="Pfam" id="PF04055">
    <property type="entry name" value="Radical_SAM"/>
    <property type="match status" value="1"/>
</dbReference>
<evidence type="ECO:0000313" key="11">
    <source>
        <dbReference type="Proteomes" id="UP000006431"/>
    </source>
</evidence>
<keyword evidence="2" id="KW-0489">Methyltransferase</keyword>
<gene>
    <name evidence="10" type="ORF">SMGD1_1042</name>
</gene>
<feature type="domain" description="B12-binding" evidence="8">
    <location>
        <begin position="1"/>
        <end position="138"/>
    </location>
</feature>
<evidence type="ECO:0000256" key="1">
    <source>
        <dbReference type="ARBA" id="ARBA00001966"/>
    </source>
</evidence>
<comment type="cofactor">
    <cofactor evidence="1">
        <name>[4Fe-4S] cluster</name>
        <dbReference type="ChEBI" id="CHEBI:49883"/>
    </cofactor>
</comment>
<dbReference type="SUPFAM" id="SSF102114">
    <property type="entry name" value="Radical SAM enzymes"/>
    <property type="match status" value="1"/>
</dbReference>
<evidence type="ECO:0000256" key="7">
    <source>
        <dbReference type="ARBA" id="ARBA00023014"/>
    </source>
</evidence>
<evidence type="ECO:0000256" key="3">
    <source>
        <dbReference type="ARBA" id="ARBA00022679"/>
    </source>
</evidence>
<dbReference type="Pfam" id="PF02310">
    <property type="entry name" value="B12-binding"/>
    <property type="match status" value="1"/>
</dbReference>
<dbReference type="InterPro" id="IPR007197">
    <property type="entry name" value="rSAM"/>
</dbReference>
<organism evidence="10 11">
    <name type="scientific">Sulfurimonas gotlandica (strain DSM 19862 / JCM 16533 / GD1)</name>
    <dbReference type="NCBI Taxonomy" id="929558"/>
    <lineage>
        <taxon>Bacteria</taxon>
        <taxon>Pseudomonadati</taxon>
        <taxon>Campylobacterota</taxon>
        <taxon>Epsilonproteobacteria</taxon>
        <taxon>Campylobacterales</taxon>
        <taxon>Sulfurimonadaceae</taxon>
        <taxon>Sulfurimonas</taxon>
    </lineage>
</organism>
<dbReference type="GO" id="GO:0046872">
    <property type="term" value="F:metal ion binding"/>
    <property type="evidence" value="ECO:0007669"/>
    <property type="project" value="UniProtKB-KW"/>
</dbReference>
<dbReference type="CDD" id="cd01335">
    <property type="entry name" value="Radical_SAM"/>
    <property type="match status" value="1"/>
</dbReference>
<dbReference type="GO" id="GO:0003824">
    <property type="term" value="F:catalytic activity"/>
    <property type="evidence" value="ECO:0007669"/>
    <property type="project" value="InterPro"/>
</dbReference>
<keyword evidence="5" id="KW-0479">Metal-binding</keyword>
<dbReference type="Proteomes" id="UP000006431">
    <property type="component" value="Unassembled WGS sequence"/>
</dbReference>
<evidence type="ECO:0000256" key="4">
    <source>
        <dbReference type="ARBA" id="ARBA00022691"/>
    </source>
</evidence>
<evidence type="ECO:0000256" key="6">
    <source>
        <dbReference type="ARBA" id="ARBA00023004"/>
    </source>
</evidence>
<dbReference type="PROSITE" id="PS51918">
    <property type="entry name" value="RADICAL_SAM"/>
    <property type="match status" value="1"/>
</dbReference>
<dbReference type="EMBL" id="AFRZ01000001">
    <property type="protein sequence ID" value="EHP29566.1"/>
    <property type="molecule type" value="Genomic_DNA"/>
</dbReference>
<protein>
    <submittedName>
        <fullName evidence="10">Radical SAM protein containing cobalamin binding domain</fullName>
    </submittedName>
</protein>
<dbReference type="eggNOG" id="COG1032">
    <property type="taxonomic scope" value="Bacteria"/>
</dbReference>
<proteinExistence type="predicted"/>
<dbReference type="STRING" id="929558.SMGD1_1042"/>
<dbReference type="AlphaFoldDB" id="B6BGD9"/>
<dbReference type="GO" id="GO:0031419">
    <property type="term" value="F:cobalamin binding"/>
    <property type="evidence" value="ECO:0007669"/>
    <property type="project" value="InterPro"/>
</dbReference>
<keyword evidence="3" id="KW-0808">Transferase</keyword>
<evidence type="ECO:0000259" key="9">
    <source>
        <dbReference type="PROSITE" id="PS51918"/>
    </source>
</evidence>
<dbReference type="PANTHER" id="PTHR43409">
    <property type="entry name" value="ANAEROBIC MAGNESIUM-PROTOPORPHYRIN IX MONOMETHYL ESTER CYCLASE-RELATED"/>
    <property type="match status" value="1"/>
</dbReference>
<dbReference type="SMART" id="SM00729">
    <property type="entry name" value="Elp3"/>
    <property type="match status" value="1"/>
</dbReference>
<dbReference type="CDD" id="cd02068">
    <property type="entry name" value="radical_SAM_B12_BD"/>
    <property type="match status" value="1"/>
</dbReference>
<dbReference type="GO" id="GO:0051539">
    <property type="term" value="F:4 iron, 4 sulfur cluster binding"/>
    <property type="evidence" value="ECO:0007669"/>
    <property type="project" value="UniProtKB-KW"/>
</dbReference>
<dbReference type="SFLD" id="SFLDS00029">
    <property type="entry name" value="Radical_SAM"/>
    <property type="match status" value="1"/>
</dbReference>
<dbReference type="SFLD" id="SFLDG01123">
    <property type="entry name" value="methyltransferase_(Class_B)"/>
    <property type="match status" value="1"/>
</dbReference>
<sequence length="463" mass="53012">MKVLLISYDNESLVQWFPQSNAYLAGTLLKHGHEVEIYSQDIHHYPDEHLTQFLNENKFDMVGLSFIGGYYEYAKALKISEAINNSSQRPFYVIGGFGPTPDPDYFLKKTGAEVVVMGEGEVTLIDLIDHIEQGKTLNTVLGISYRGENGKTKRNPSRPLIEDVDSIPMPAYHLFNIEHYRLSRQANIGKTDFAMPILSGRGCTFTCNFCYRMDKGFRGRSNESILEEVRYLQENYRINYIAFSDELLMSSIERTMSLSQAIIDSGLKFKWYCNGRLNYAKPKVLKLMKEAGCVFINYGIESFDNEILKVMHKVLTTKQIEVGIQNTLDIGISPGFNIIFGNIGETREILMKGVDFLLKYDDGSQMRTIRPVTPYPGSPLYDHAIEKGLLKDIADFYENKHTNSDLLTCNFTPMTDDEFYRAISDANEILLDNYQARIKKQMKETLHDLYIGQNSNFRGFRQT</sequence>
<accession>H1FYE0</accession>
<dbReference type="OrthoDB" id="9804952at2"/>
<name>B6BGD9_SULGG</name>
<dbReference type="Gene3D" id="3.80.30.20">
    <property type="entry name" value="tm_1862 like domain"/>
    <property type="match status" value="1"/>
</dbReference>
<feature type="domain" description="Radical SAM core" evidence="9">
    <location>
        <begin position="189"/>
        <end position="410"/>
    </location>
</feature>
<keyword evidence="11" id="KW-1185">Reference proteome</keyword>
<dbReference type="InterPro" id="IPR006638">
    <property type="entry name" value="Elp3/MiaA/NifB-like_rSAM"/>
</dbReference>
<comment type="caution">
    <text evidence="10">The sequence shown here is derived from an EMBL/GenBank/DDBJ whole genome shotgun (WGS) entry which is preliminary data.</text>
</comment>
<evidence type="ECO:0000313" key="10">
    <source>
        <dbReference type="EMBL" id="EHP29566.1"/>
    </source>
</evidence>
<keyword evidence="7" id="KW-0411">Iron-sulfur</keyword>
<dbReference type="PANTHER" id="PTHR43409:SF7">
    <property type="entry name" value="BLL1977 PROTEIN"/>
    <property type="match status" value="1"/>
</dbReference>
<keyword evidence="6" id="KW-0408">Iron</keyword>
<keyword evidence="4" id="KW-0949">S-adenosyl-L-methionine</keyword>